<dbReference type="InterPro" id="IPR001753">
    <property type="entry name" value="Enoyl-CoA_hydra/iso"/>
</dbReference>
<comment type="similarity">
    <text evidence="2 10">Belongs to the enoyl-CoA hydratase/isomerase family.</text>
</comment>
<evidence type="ECO:0000256" key="5">
    <source>
        <dbReference type="ARBA" id="ARBA00023239"/>
    </source>
</evidence>
<dbReference type="PANTHER" id="PTHR11941">
    <property type="entry name" value="ENOYL-COA HYDRATASE-RELATED"/>
    <property type="match status" value="1"/>
</dbReference>
<dbReference type="SUPFAM" id="SSF52096">
    <property type="entry name" value="ClpP/crotonase"/>
    <property type="match status" value="1"/>
</dbReference>
<evidence type="ECO:0000256" key="1">
    <source>
        <dbReference type="ARBA" id="ARBA00002994"/>
    </source>
</evidence>
<evidence type="ECO:0000256" key="10">
    <source>
        <dbReference type="RuleBase" id="RU003707"/>
    </source>
</evidence>
<name>A0A848L6N7_9ACTN</name>
<evidence type="ECO:0000313" key="11">
    <source>
        <dbReference type="EMBL" id="NMO04665.1"/>
    </source>
</evidence>
<dbReference type="EC" id="4.2.1.17" evidence="3"/>
<keyword evidence="4" id="KW-0443">Lipid metabolism</keyword>
<dbReference type="InterPro" id="IPR014748">
    <property type="entry name" value="Enoyl-CoA_hydra_C"/>
</dbReference>
<dbReference type="FunFam" id="3.90.226.10:FF:000009">
    <property type="entry name" value="Carnitinyl-CoA dehydratase"/>
    <property type="match status" value="1"/>
</dbReference>
<evidence type="ECO:0000256" key="9">
    <source>
        <dbReference type="ARBA" id="ARBA00073436"/>
    </source>
</evidence>
<dbReference type="Proteomes" id="UP000550729">
    <property type="component" value="Unassembled WGS sequence"/>
</dbReference>
<keyword evidence="5" id="KW-0456">Lyase</keyword>
<comment type="caution">
    <text evidence="11">The sequence shown here is derived from an EMBL/GenBank/DDBJ whole genome shotgun (WGS) entry which is preliminary data.</text>
</comment>
<dbReference type="PROSITE" id="PS00166">
    <property type="entry name" value="ENOYL_COA_HYDRATASE"/>
    <property type="match status" value="1"/>
</dbReference>
<dbReference type="InterPro" id="IPR029045">
    <property type="entry name" value="ClpP/crotonase-like_dom_sf"/>
</dbReference>
<evidence type="ECO:0000256" key="2">
    <source>
        <dbReference type="ARBA" id="ARBA00005254"/>
    </source>
</evidence>
<dbReference type="AlphaFoldDB" id="A0A848L6N7"/>
<dbReference type="GO" id="GO:0004300">
    <property type="term" value="F:enoyl-CoA hydratase activity"/>
    <property type="evidence" value="ECO:0007669"/>
    <property type="project" value="UniProtKB-EC"/>
</dbReference>
<evidence type="ECO:0000256" key="3">
    <source>
        <dbReference type="ARBA" id="ARBA00012076"/>
    </source>
</evidence>
<dbReference type="InterPro" id="IPR018376">
    <property type="entry name" value="Enoyl-CoA_hyd/isom_CS"/>
</dbReference>
<comment type="catalytic activity">
    <reaction evidence="6">
        <text>a (3S)-3-hydroxyacyl-CoA = a (2E)-enoyl-CoA + H2O</text>
        <dbReference type="Rhea" id="RHEA:16105"/>
        <dbReference type="ChEBI" id="CHEBI:15377"/>
        <dbReference type="ChEBI" id="CHEBI:57318"/>
        <dbReference type="ChEBI" id="CHEBI:58856"/>
        <dbReference type="EC" id="4.2.1.17"/>
    </reaction>
</comment>
<dbReference type="GO" id="GO:0006635">
    <property type="term" value="P:fatty acid beta-oxidation"/>
    <property type="evidence" value="ECO:0007669"/>
    <property type="project" value="TreeGrafter"/>
</dbReference>
<evidence type="ECO:0000256" key="4">
    <source>
        <dbReference type="ARBA" id="ARBA00022832"/>
    </source>
</evidence>
<accession>A0A848L6N7</accession>
<dbReference type="RefSeq" id="WP_170197172.1">
    <property type="nucleotide sequence ID" value="NZ_JABBNB010000039.1"/>
</dbReference>
<proteinExistence type="inferred from homology"/>
<dbReference type="EMBL" id="JABBNB010000039">
    <property type="protein sequence ID" value="NMO04665.1"/>
    <property type="molecule type" value="Genomic_DNA"/>
</dbReference>
<sequence length="257" mass="26557">MSPVSTTLDGPVAVITLDRPAARNALNIEVQQGILDALGAIRRDDAVRCVVITGADGVFCAGADITAFDELRAAPVVGDRSASTMFWAELTGFPKPIIAAVEGYALGGGCEIALACDIVIASETARFGVPEVKLGVIPGAGGTQRLIRAVGKSTALMMLFTGDMITAAQALRTGVVADVVGEGEALTAATLIARRIAANSPLAVALAKDAALRSFESSLQQGLAHEQRNFHIALGSADSREGQDAFLGKRRPVFTGR</sequence>
<dbReference type="PANTHER" id="PTHR11941:SF54">
    <property type="entry name" value="ENOYL-COA HYDRATASE, MITOCHONDRIAL"/>
    <property type="match status" value="1"/>
</dbReference>
<evidence type="ECO:0000256" key="8">
    <source>
        <dbReference type="ARBA" id="ARBA00039456"/>
    </source>
</evidence>
<comment type="function">
    <text evidence="1">Could possibly oxidize fatty acids using specific components.</text>
</comment>
<keyword evidence="4" id="KW-0276">Fatty acid metabolism</keyword>
<dbReference type="Gene3D" id="3.90.226.10">
    <property type="entry name" value="2-enoyl-CoA Hydratase, Chain A, domain 1"/>
    <property type="match status" value="1"/>
</dbReference>
<evidence type="ECO:0000313" key="12">
    <source>
        <dbReference type="Proteomes" id="UP000550729"/>
    </source>
</evidence>
<dbReference type="Pfam" id="PF00378">
    <property type="entry name" value="ECH_1"/>
    <property type="match status" value="1"/>
</dbReference>
<evidence type="ECO:0000256" key="6">
    <source>
        <dbReference type="ARBA" id="ARBA00023709"/>
    </source>
</evidence>
<dbReference type="FunFam" id="1.10.12.10:FF:000001">
    <property type="entry name" value="Probable enoyl-CoA hydratase, mitochondrial"/>
    <property type="match status" value="1"/>
</dbReference>
<organism evidence="11 12">
    <name type="scientific">Gordonia asplenii</name>
    <dbReference type="NCBI Taxonomy" id="2725283"/>
    <lineage>
        <taxon>Bacteria</taxon>
        <taxon>Bacillati</taxon>
        <taxon>Actinomycetota</taxon>
        <taxon>Actinomycetes</taxon>
        <taxon>Mycobacteriales</taxon>
        <taxon>Gordoniaceae</taxon>
        <taxon>Gordonia</taxon>
    </lineage>
</organism>
<reference evidence="11 12" key="1">
    <citation type="submission" date="2020-04" db="EMBL/GenBank/DDBJ databases">
        <title>Gordonia sp. nov. TBRC 11910.</title>
        <authorList>
            <person name="Suriyachadkun C."/>
        </authorList>
    </citation>
    <scope>NUCLEOTIDE SEQUENCE [LARGE SCALE GENOMIC DNA]</scope>
    <source>
        <strain evidence="11 12">TBRC 11910</strain>
    </source>
</reference>
<comment type="catalytic activity">
    <reaction evidence="7">
        <text>a 4-saturated-(3S)-3-hydroxyacyl-CoA = a (3E)-enoyl-CoA + H2O</text>
        <dbReference type="Rhea" id="RHEA:20724"/>
        <dbReference type="ChEBI" id="CHEBI:15377"/>
        <dbReference type="ChEBI" id="CHEBI:58521"/>
        <dbReference type="ChEBI" id="CHEBI:137480"/>
        <dbReference type="EC" id="4.2.1.17"/>
    </reaction>
</comment>
<keyword evidence="12" id="KW-1185">Reference proteome</keyword>
<gene>
    <name evidence="11" type="ORF">HH308_25930</name>
</gene>
<dbReference type="Gene3D" id="1.10.12.10">
    <property type="entry name" value="Lyase 2-enoyl-coa Hydratase, Chain A, domain 2"/>
    <property type="match status" value="1"/>
</dbReference>
<dbReference type="CDD" id="cd06558">
    <property type="entry name" value="crotonase-like"/>
    <property type="match status" value="1"/>
</dbReference>
<evidence type="ECO:0000256" key="7">
    <source>
        <dbReference type="ARBA" id="ARBA00023717"/>
    </source>
</evidence>
<protein>
    <recommendedName>
        <fullName evidence="8">Probable enoyl-CoA hydratase EchA17</fullName>
        <ecNumber evidence="3">4.2.1.17</ecNumber>
    </recommendedName>
    <alternativeName>
        <fullName evidence="9">Probable enoyl-CoA hydratase echA17</fullName>
    </alternativeName>
</protein>